<dbReference type="EMBL" id="CP104694">
    <property type="protein sequence ID" value="UXI67874.1"/>
    <property type="molecule type" value="Genomic_DNA"/>
</dbReference>
<accession>A0ABY6BDE5</accession>
<name>A0ABY6BDE5_9GAMM</name>
<evidence type="ECO:0000313" key="1">
    <source>
        <dbReference type="EMBL" id="UXI67874.1"/>
    </source>
</evidence>
<reference evidence="1" key="1">
    <citation type="submission" date="2022-09" db="EMBL/GenBank/DDBJ databases">
        <title>Tahibacter sp. nov., isolated from a fresh water.</title>
        <authorList>
            <person name="Baek J.H."/>
            <person name="Lee J.K."/>
            <person name="Kim J.M."/>
            <person name="Jeon C.O."/>
        </authorList>
    </citation>
    <scope>NUCLEOTIDE SEQUENCE</scope>
    <source>
        <strain evidence="1">W38</strain>
    </source>
</reference>
<dbReference type="Proteomes" id="UP001064632">
    <property type="component" value="Chromosome"/>
</dbReference>
<gene>
    <name evidence="1" type="ORF">N4264_24605</name>
</gene>
<keyword evidence="2" id="KW-1185">Reference proteome</keyword>
<organism evidence="1 2">
    <name type="scientific">Tahibacter amnicola</name>
    <dbReference type="NCBI Taxonomy" id="2976241"/>
    <lineage>
        <taxon>Bacteria</taxon>
        <taxon>Pseudomonadati</taxon>
        <taxon>Pseudomonadota</taxon>
        <taxon>Gammaproteobacteria</taxon>
        <taxon>Lysobacterales</taxon>
        <taxon>Rhodanobacteraceae</taxon>
        <taxon>Tahibacter</taxon>
    </lineage>
</organism>
<protein>
    <submittedName>
        <fullName evidence="1">Uncharacterized protein</fullName>
    </submittedName>
</protein>
<sequence>MENSFIERAGFEFFVVYRGVPEAFRHITVSIRAEAIEDVLIVRHVAPASSEEAMRAVHSTVNAWCRAVEKVKVEGRVALALTIFELGKRWADDLSVEAIKRSDAGDVGTAYVVSAVAQHAEENSLHLARLISTFGDDELRRLLCSDTYSLEMFDNAFDRLYTQRDIYRYVVCRNDSAWKWHQEHCIRLEGLVDESVARRMKQSD</sequence>
<dbReference type="RefSeq" id="WP_261694843.1">
    <property type="nucleotide sequence ID" value="NZ_CP104694.1"/>
</dbReference>
<proteinExistence type="predicted"/>
<evidence type="ECO:0000313" key="2">
    <source>
        <dbReference type="Proteomes" id="UP001064632"/>
    </source>
</evidence>